<dbReference type="Proteomes" id="UP001601976">
    <property type="component" value="Unassembled WGS sequence"/>
</dbReference>
<dbReference type="EMBL" id="JBIAPK010000006">
    <property type="protein sequence ID" value="MFF3341213.1"/>
    <property type="molecule type" value="Genomic_DNA"/>
</dbReference>
<accession>A0ABW6RI65</accession>
<comment type="caution">
    <text evidence="1">The sequence shown here is derived from an EMBL/GenBank/DDBJ whole genome shotgun (WGS) entry which is preliminary data.</text>
</comment>
<evidence type="ECO:0000313" key="1">
    <source>
        <dbReference type="EMBL" id="MFF3341213.1"/>
    </source>
</evidence>
<gene>
    <name evidence="1" type="ORF">ACFYWW_21125</name>
</gene>
<keyword evidence="2" id="KW-1185">Reference proteome</keyword>
<sequence>MTTYVISIPGTFLREVPETARAAVVKHLRPADPQHTQLGQSEELDILTVNDNGTFSIRLEVDADDSHSAELHAKQAAATALREAGLTEDEAPLGPTAVTGIDT</sequence>
<proteinExistence type="predicted"/>
<reference evidence="1 2" key="1">
    <citation type="submission" date="2024-10" db="EMBL/GenBank/DDBJ databases">
        <title>The Natural Products Discovery Center: Release of the First 8490 Sequenced Strains for Exploring Actinobacteria Biosynthetic Diversity.</title>
        <authorList>
            <person name="Kalkreuter E."/>
            <person name="Kautsar S.A."/>
            <person name="Yang D."/>
            <person name="Bader C.D."/>
            <person name="Teijaro C.N."/>
            <person name="Fluegel L."/>
            <person name="Davis C.M."/>
            <person name="Simpson J.R."/>
            <person name="Lauterbach L."/>
            <person name="Steele A.D."/>
            <person name="Gui C."/>
            <person name="Meng S."/>
            <person name="Li G."/>
            <person name="Viehrig K."/>
            <person name="Ye F."/>
            <person name="Su P."/>
            <person name="Kiefer A.F."/>
            <person name="Nichols A."/>
            <person name="Cepeda A.J."/>
            <person name="Yan W."/>
            <person name="Fan B."/>
            <person name="Jiang Y."/>
            <person name="Adhikari A."/>
            <person name="Zheng C.-J."/>
            <person name="Schuster L."/>
            <person name="Cowan T.M."/>
            <person name="Smanski M.J."/>
            <person name="Chevrette M.G."/>
            <person name="De Carvalho L.P.S."/>
            <person name="Shen B."/>
        </authorList>
    </citation>
    <scope>NUCLEOTIDE SEQUENCE [LARGE SCALE GENOMIC DNA]</scope>
    <source>
        <strain evidence="1 2">NPDC003029</strain>
    </source>
</reference>
<name>A0ABW6RI65_9ACTN</name>
<dbReference type="RefSeq" id="WP_387896429.1">
    <property type="nucleotide sequence ID" value="NZ_JBIAPK010000006.1"/>
</dbReference>
<protein>
    <submittedName>
        <fullName evidence="1">Uncharacterized protein</fullName>
    </submittedName>
</protein>
<organism evidence="1 2">
    <name type="scientific">Streptomyces flavidovirens</name>
    <dbReference type="NCBI Taxonomy" id="67298"/>
    <lineage>
        <taxon>Bacteria</taxon>
        <taxon>Bacillati</taxon>
        <taxon>Actinomycetota</taxon>
        <taxon>Actinomycetes</taxon>
        <taxon>Kitasatosporales</taxon>
        <taxon>Streptomycetaceae</taxon>
        <taxon>Streptomyces</taxon>
    </lineage>
</organism>
<evidence type="ECO:0000313" key="2">
    <source>
        <dbReference type="Proteomes" id="UP001601976"/>
    </source>
</evidence>